<dbReference type="Gene3D" id="3.30.420.10">
    <property type="entry name" value="Ribonuclease H-like superfamily/Ribonuclease H"/>
    <property type="match status" value="2"/>
</dbReference>
<dbReference type="InterPro" id="IPR043502">
    <property type="entry name" value="DNA/RNA_pol_sf"/>
</dbReference>
<sequence length="1198" mass="135349">MANTIPLVTTVTKQTINPAEANSAPRVNIQEFCEEHNEDILPIIMEKVRHDRRKDVHTRLDFGEGPRERVREDSYSNTRARASEPGRVKVQDRLKYGNRHVLDQLGHRRQSAFDQLSDTYSPSTTKSRPQRTDSRDSPRGRGHTRTLSASRDDRHKDMECLRGTRESYGDSFSHSYRDEGHHRYMKRKRDKSIPTKIKQGRDQSKTGKKETAAKDKPTAIYMVQSWQRIVKQKVTQSFERVREIAFPQLTASNRTEGPLVIEAEMGGHVIHRMYIDGGSLMEILYEHCFNRLWPEIKSQMVPATTSLTSFSGETIWPLGQLRLLVTIGDATHSTKAWMNFMVVKSMSPYNGIIRRPGLKAIRAAPSTVYGMLKFPVEGGIATICSTILIPTECASVTTSSVTPGEERTRPANFTVALHPDFPDQEVVIGGSLLDKGRTDLCSVLKKNLDIFAWQPSDMTEVPRSVAEHRLNIREGYTPIRQKKRVQAPKRARAIQAEVQKLVDAGIIREVHYHDWLSNPVMDCYPLPEIDWKVESLCGYPFKCFLDAYKGYHQIQLAEAAEEKTAFHTGQGVYCYTKMPFGLKNAVKSHTEAEMVRDIEETFRTLRKVNMKLNPKKCSFGLAERVFLGVFLGYVITLEGIKPCPDKTAAVLQLPSPQTVKQVESLNGKLASLNRFLSKSAEKSLPLFQTLKKCIKKSDFRWTAEAKQAFQQLKQHLSELPLLVAPNPQEEMIMYLSATYEAVSAVLMTERGTTQMPIYFISRALQGPELNYSPMEKLVLSLVFAAKRFRRYFQAHPITVITDNPSSRPRTSVKWQILADFLIEMPGNVPQAALAATTQEELWTLFTDGSSCFTASNNEAEYEALVAGLRIATQMGVKNIQVNVDSKLVANQVLRTYVAKEDNMIKYLEIVRGLVSEFTTFSISQVPRSKNKQADALSKIASTSFAHLSKQTIVPHTMAKMCRTAPGRLRPFSEGPGKVKFLIVAMDYFTKWVEAKEVATIIGGQVKKFVWDNIVCRFGISGEIILDNGKQFADNPFKDWCDKLNITQRFASVKHPQSNGLVERANRSLGERIKARLSEGNKNWVEELPHVLWAHRIMIKLSHGDTPFSLTYGTESVIPVEIRMPTYRTATVDVVNNDKELCLNLDLLEELAGGKLGPKWEGPYEVTEALGSGAYKLRSTDGTVLPRTWNVTNLKRCFL</sequence>
<gene>
    <name evidence="4" type="ORF">Tci_014200</name>
</gene>
<dbReference type="PANTHER" id="PTHR37984">
    <property type="entry name" value="PROTEIN CBG26694"/>
    <property type="match status" value="1"/>
</dbReference>
<feature type="compositionally biased region" description="Basic and acidic residues" evidence="2">
    <location>
        <begin position="150"/>
        <end position="168"/>
    </location>
</feature>
<evidence type="ECO:0000256" key="2">
    <source>
        <dbReference type="SAM" id="MobiDB-lite"/>
    </source>
</evidence>
<feature type="compositionally biased region" description="Basic and acidic residues" evidence="2">
    <location>
        <begin position="130"/>
        <end position="139"/>
    </location>
</feature>
<dbReference type="InterPro" id="IPR012337">
    <property type="entry name" value="RNaseH-like_sf"/>
</dbReference>
<dbReference type="InterPro" id="IPR002156">
    <property type="entry name" value="RNaseH_domain"/>
</dbReference>
<evidence type="ECO:0000256" key="1">
    <source>
        <dbReference type="ARBA" id="ARBA00023268"/>
    </source>
</evidence>
<protein>
    <submittedName>
        <fullName evidence="4">Reverse transcriptase domain-containing protein</fullName>
    </submittedName>
</protein>
<dbReference type="GO" id="GO:0004523">
    <property type="term" value="F:RNA-DNA hybrid ribonuclease activity"/>
    <property type="evidence" value="ECO:0007669"/>
    <property type="project" value="InterPro"/>
</dbReference>
<dbReference type="SUPFAM" id="SSF56672">
    <property type="entry name" value="DNA/RNA polymerases"/>
    <property type="match status" value="1"/>
</dbReference>
<accession>A0A6L2K0C5</accession>
<feature type="compositionally biased region" description="Polar residues" evidence="2">
    <location>
        <begin position="112"/>
        <end position="127"/>
    </location>
</feature>
<dbReference type="AlphaFoldDB" id="A0A6L2K0C5"/>
<dbReference type="GO" id="GO:0003964">
    <property type="term" value="F:RNA-directed DNA polymerase activity"/>
    <property type="evidence" value="ECO:0007669"/>
    <property type="project" value="UniProtKB-KW"/>
</dbReference>
<dbReference type="GO" id="GO:0015074">
    <property type="term" value="P:DNA integration"/>
    <property type="evidence" value="ECO:0007669"/>
    <property type="project" value="InterPro"/>
</dbReference>
<evidence type="ECO:0000313" key="4">
    <source>
        <dbReference type="EMBL" id="GEU42222.1"/>
    </source>
</evidence>
<feature type="domain" description="Integrase catalytic" evidence="3">
    <location>
        <begin position="950"/>
        <end position="1114"/>
    </location>
</feature>
<dbReference type="PROSITE" id="PS50994">
    <property type="entry name" value="INTEGRASE"/>
    <property type="match status" value="1"/>
</dbReference>
<name>A0A6L2K0C5_TANCI</name>
<dbReference type="SUPFAM" id="SSF53098">
    <property type="entry name" value="Ribonuclease H-like"/>
    <property type="match status" value="2"/>
</dbReference>
<dbReference type="InterPro" id="IPR041577">
    <property type="entry name" value="RT_RNaseH_2"/>
</dbReference>
<proteinExistence type="predicted"/>
<dbReference type="Gene3D" id="3.30.70.270">
    <property type="match status" value="3"/>
</dbReference>
<dbReference type="InterPro" id="IPR036397">
    <property type="entry name" value="RNaseH_sf"/>
</dbReference>
<organism evidence="4">
    <name type="scientific">Tanacetum cinerariifolium</name>
    <name type="common">Dalmatian daisy</name>
    <name type="synonym">Chrysanthemum cinerariifolium</name>
    <dbReference type="NCBI Taxonomy" id="118510"/>
    <lineage>
        <taxon>Eukaryota</taxon>
        <taxon>Viridiplantae</taxon>
        <taxon>Streptophyta</taxon>
        <taxon>Embryophyta</taxon>
        <taxon>Tracheophyta</taxon>
        <taxon>Spermatophyta</taxon>
        <taxon>Magnoliopsida</taxon>
        <taxon>eudicotyledons</taxon>
        <taxon>Gunneridae</taxon>
        <taxon>Pentapetalae</taxon>
        <taxon>asterids</taxon>
        <taxon>campanulids</taxon>
        <taxon>Asterales</taxon>
        <taxon>Asteraceae</taxon>
        <taxon>Asteroideae</taxon>
        <taxon>Anthemideae</taxon>
        <taxon>Anthemidinae</taxon>
        <taxon>Tanacetum</taxon>
    </lineage>
</organism>
<dbReference type="InterPro" id="IPR001584">
    <property type="entry name" value="Integrase_cat-core"/>
</dbReference>
<keyword evidence="4" id="KW-0808">Transferase</keyword>
<dbReference type="EMBL" id="BKCJ010001541">
    <property type="protein sequence ID" value="GEU42222.1"/>
    <property type="molecule type" value="Genomic_DNA"/>
</dbReference>
<dbReference type="PANTHER" id="PTHR37984:SF5">
    <property type="entry name" value="PROTEIN NYNRIN-LIKE"/>
    <property type="match status" value="1"/>
</dbReference>
<dbReference type="CDD" id="cd01647">
    <property type="entry name" value="RT_LTR"/>
    <property type="match status" value="1"/>
</dbReference>
<comment type="caution">
    <text evidence="4">The sequence shown here is derived from an EMBL/GenBank/DDBJ whole genome shotgun (WGS) entry which is preliminary data.</text>
</comment>
<dbReference type="GO" id="GO:0003676">
    <property type="term" value="F:nucleic acid binding"/>
    <property type="evidence" value="ECO:0007669"/>
    <property type="project" value="InterPro"/>
</dbReference>
<dbReference type="Gene3D" id="3.10.10.10">
    <property type="entry name" value="HIV Type 1 Reverse Transcriptase, subunit A, domain 1"/>
    <property type="match status" value="2"/>
</dbReference>
<reference evidence="4" key="1">
    <citation type="journal article" date="2019" name="Sci. Rep.">
        <title>Draft genome of Tanacetum cinerariifolium, the natural source of mosquito coil.</title>
        <authorList>
            <person name="Yamashiro T."/>
            <person name="Shiraishi A."/>
            <person name="Satake H."/>
            <person name="Nakayama K."/>
        </authorList>
    </citation>
    <scope>NUCLEOTIDE SEQUENCE</scope>
</reference>
<feature type="region of interest" description="Disordered" evidence="2">
    <location>
        <begin position="64"/>
        <end position="88"/>
    </location>
</feature>
<keyword evidence="1" id="KW-0511">Multifunctional enzyme</keyword>
<evidence type="ECO:0000259" key="3">
    <source>
        <dbReference type="PROSITE" id="PS50994"/>
    </source>
</evidence>
<dbReference type="InterPro" id="IPR050951">
    <property type="entry name" value="Retrovirus_Pol_polyprotein"/>
</dbReference>
<dbReference type="Pfam" id="PF13456">
    <property type="entry name" value="RVT_3"/>
    <property type="match status" value="1"/>
</dbReference>
<keyword evidence="4" id="KW-0695">RNA-directed DNA polymerase</keyword>
<feature type="compositionally biased region" description="Basic and acidic residues" evidence="2">
    <location>
        <begin position="64"/>
        <end position="74"/>
    </location>
</feature>
<dbReference type="CDD" id="cd09279">
    <property type="entry name" value="RNase_HI_like"/>
    <property type="match status" value="1"/>
</dbReference>
<dbReference type="Pfam" id="PF17919">
    <property type="entry name" value="RT_RNaseH_2"/>
    <property type="match status" value="1"/>
</dbReference>
<dbReference type="InterPro" id="IPR043128">
    <property type="entry name" value="Rev_trsase/Diguanyl_cyclase"/>
</dbReference>
<keyword evidence="4" id="KW-0548">Nucleotidyltransferase</keyword>
<feature type="compositionally biased region" description="Basic and acidic residues" evidence="2">
    <location>
        <begin position="199"/>
        <end position="213"/>
    </location>
</feature>
<feature type="region of interest" description="Disordered" evidence="2">
    <location>
        <begin position="102"/>
        <end position="213"/>
    </location>
</feature>